<reference evidence="8" key="1">
    <citation type="submission" date="2020-11" db="EMBL/GenBank/DDBJ databases">
        <authorList>
            <consortium name="DOE Joint Genome Institute"/>
            <person name="Ahrendt S."/>
            <person name="Riley R."/>
            <person name="Andreopoulos W."/>
            <person name="Labutti K."/>
            <person name="Pangilinan J."/>
            <person name="Ruiz-Duenas F.J."/>
            <person name="Barrasa J.M."/>
            <person name="Sanchez-Garcia M."/>
            <person name="Camarero S."/>
            <person name="Miyauchi S."/>
            <person name="Serrano A."/>
            <person name="Linde D."/>
            <person name="Babiker R."/>
            <person name="Drula E."/>
            <person name="Ayuso-Fernandez I."/>
            <person name="Pacheco R."/>
            <person name="Padilla G."/>
            <person name="Ferreira P."/>
            <person name="Barriuso J."/>
            <person name="Kellner H."/>
            <person name="Castanera R."/>
            <person name="Alfaro M."/>
            <person name="Ramirez L."/>
            <person name="Pisabarro A.G."/>
            <person name="Kuo A."/>
            <person name="Tritt A."/>
            <person name="Lipzen A."/>
            <person name="He G."/>
            <person name="Yan M."/>
            <person name="Ng V."/>
            <person name="Cullen D."/>
            <person name="Martin F."/>
            <person name="Rosso M.-N."/>
            <person name="Henrissat B."/>
            <person name="Hibbett D."/>
            <person name="Martinez A.T."/>
            <person name="Grigoriev I.V."/>
        </authorList>
    </citation>
    <scope>NUCLEOTIDE SEQUENCE</scope>
    <source>
        <strain evidence="8">ATCC 90797</strain>
    </source>
</reference>
<evidence type="ECO:0000313" key="9">
    <source>
        <dbReference type="Proteomes" id="UP000807025"/>
    </source>
</evidence>
<dbReference type="PROSITE" id="PS50056">
    <property type="entry name" value="TYR_PHOSPHATASE_2"/>
    <property type="match status" value="1"/>
</dbReference>
<keyword evidence="9" id="KW-1185">Reference proteome</keyword>
<keyword evidence="4" id="KW-0904">Protein phosphatase</keyword>
<dbReference type="InterPro" id="IPR029021">
    <property type="entry name" value="Prot-tyrosine_phosphatase-like"/>
</dbReference>
<dbReference type="Proteomes" id="UP000807025">
    <property type="component" value="Unassembled WGS sequence"/>
</dbReference>
<feature type="region of interest" description="Disordered" evidence="5">
    <location>
        <begin position="182"/>
        <end position="214"/>
    </location>
</feature>
<name>A0A9P6A7W6_PLEER</name>
<keyword evidence="3" id="KW-0378">Hydrolase</keyword>
<dbReference type="SUPFAM" id="SSF52799">
    <property type="entry name" value="(Phosphotyrosine protein) phosphatases II"/>
    <property type="match status" value="1"/>
</dbReference>
<dbReference type="GO" id="GO:0008330">
    <property type="term" value="F:protein tyrosine/threonine phosphatase activity"/>
    <property type="evidence" value="ECO:0007669"/>
    <property type="project" value="TreeGrafter"/>
</dbReference>
<dbReference type="Gene3D" id="3.90.190.10">
    <property type="entry name" value="Protein tyrosine phosphatase superfamily"/>
    <property type="match status" value="1"/>
</dbReference>
<protein>
    <recommendedName>
        <fullName evidence="2">protein-tyrosine-phosphatase</fullName>
        <ecNumber evidence="2">3.1.3.48</ecNumber>
    </recommendedName>
</protein>
<feature type="compositionally biased region" description="Polar residues" evidence="5">
    <location>
        <begin position="633"/>
        <end position="645"/>
    </location>
</feature>
<evidence type="ECO:0000256" key="2">
    <source>
        <dbReference type="ARBA" id="ARBA00013064"/>
    </source>
</evidence>
<dbReference type="SMART" id="SM00195">
    <property type="entry name" value="DSPc"/>
    <property type="match status" value="1"/>
</dbReference>
<dbReference type="GO" id="GO:0005737">
    <property type="term" value="C:cytoplasm"/>
    <property type="evidence" value="ECO:0007669"/>
    <property type="project" value="TreeGrafter"/>
</dbReference>
<feature type="compositionally biased region" description="Low complexity" evidence="5">
    <location>
        <begin position="39"/>
        <end position="83"/>
    </location>
</feature>
<feature type="compositionally biased region" description="Low complexity" evidence="5">
    <location>
        <begin position="475"/>
        <end position="495"/>
    </location>
</feature>
<dbReference type="InterPro" id="IPR000340">
    <property type="entry name" value="Dual-sp_phosphatase_cat-dom"/>
</dbReference>
<comment type="caution">
    <text evidence="8">The sequence shown here is derived from an EMBL/GenBank/DDBJ whole genome shotgun (WGS) entry which is preliminary data.</text>
</comment>
<accession>A0A9P6A7W6</accession>
<feature type="domain" description="Tyrosine specific protein phosphatases" evidence="7">
    <location>
        <begin position="240"/>
        <end position="279"/>
    </location>
</feature>
<dbReference type="GO" id="GO:0033550">
    <property type="term" value="F:MAP kinase tyrosine phosphatase activity"/>
    <property type="evidence" value="ECO:0007669"/>
    <property type="project" value="TreeGrafter"/>
</dbReference>
<feature type="domain" description="Tyrosine-protein phosphatase" evidence="6">
    <location>
        <begin position="140"/>
        <end position="332"/>
    </location>
</feature>
<feature type="region of interest" description="Disordered" evidence="5">
    <location>
        <begin position="1"/>
        <end position="140"/>
    </location>
</feature>
<feature type="region of interest" description="Disordered" evidence="5">
    <location>
        <begin position="462"/>
        <end position="535"/>
    </location>
</feature>
<evidence type="ECO:0000256" key="5">
    <source>
        <dbReference type="SAM" id="MobiDB-lite"/>
    </source>
</evidence>
<evidence type="ECO:0000259" key="6">
    <source>
        <dbReference type="PROSITE" id="PS50054"/>
    </source>
</evidence>
<evidence type="ECO:0000259" key="7">
    <source>
        <dbReference type="PROSITE" id="PS50056"/>
    </source>
</evidence>
<dbReference type="OrthoDB" id="2017893at2759"/>
<dbReference type="EMBL" id="MU154530">
    <property type="protein sequence ID" value="KAF9499830.1"/>
    <property type="molecule type" value="Genomic_DNA"/>
</dbReference>
<evidence type="ECO:0000256" key="1">
    <source>
        <dbReference type="ARBA" id="ARBA00008601"/>
    </source>
</evidence>
<evidence type="ECO:0000256" key="4">
    <source>
        <dbReference type="ARBA" id="ARBA00022912"/>
    </source>
</evidence>
<dbReference type="EC" id="3.1.3.48" evidence="2"/>
<evidence type="ECO:0000313" key="8">
    <source>
        <dbReference type="EMBL" id="KAF9499830.1"/>
    </source>
</evidence>
<gene>
    <name evidence="8" type="ORF">BDN71DRAFT_1463693</name>
</gene>
<feature type="compositionally biased region" description="Polar residues" evidence="5">
    <location>
        <begin position="567"/>
        <end position="576"/>
    </location>
</feature>
<comment type="similarity">
    <text evidence="1">Belongs to the protein-tyrosine phosphatase family. Non-receptor class dual specificity subfamily.</text>
</comment>
<dbReference type="PANTHER" id="PTHR10159:SF519">
    <property type="entry name" value="DUAL SPECIFICITY PROTEIN PHOSPHATASE MPK3"/>
    <property type="match status" value="1"/>
</dbReference>
<dbReference type="GO" id="GO:0043409">
    <property type="term" value="P:negative regulation of MAPK cascade"/>
    <property type="evidence" value="ECO:0007669"/>
    <property type="project" value="TreeGrafter"/>
</dbReference>
<dbReference type="PANTHER" id="PTHR10159">
    <property type="entry name" value="DUAL SPECIFICITY PROTEIN PHOSPHATASE"/>
    <property type="match status" value="1"/>
</dbReference>
<dbReference type="AlphaFoldDB" id="A0A9P6A7W6"/>
<organism evidence="8 9">
    <name type="scientific">Pleurotus eryngii</name>
    <name type="common">Boletus of the steppes</name>
    <dbReference type="NCBI Taxonomy" id="5323"/>
    <lineage>
        <taxon>Eukaryota</taxon>
        <taxon>Fungi</taxon>
        <taxon>Dikarya</taxon>
        <taxon>Basidiomycota</taxon>
        <taxon>Agaricomycotina</taxon>
        <taxon>Agaricomycetes</taxon>
        <taxon>Agaricomycetidae</taxon>
        <taxon>Agaricales</taxon>
        <taxon>Pleurotineae</taxon>
        <taxon>Pleurotaceae</taxon>
        <taxon>Pleurotus</taxon>
    </lineage>
</organism>
<feature type="region of interest" description="Disordered" evidence="5">
    <location>
        <begin position="567"/>
        <end position="595"/>
    </location>
</feature>
<feature type="compositionally biased region" description="Low complexity" evidence="5">
    <location>
        <begin position="95"/>
        <end position="109"/>
    </location>
</feature>
<proteinExistence type="inferred from homology"/>
<dbReference type="InterPro" id="IPR016130">
    <property type="entry name" value="Tyr_Pase_AS"/>
</dbReference>
<dbReference type="InterPro" id="IPR020422">
    <property type="entry name" value="TYR_PHOSPHATASE_DUAL_dom"/>
</dbReference>
<dbReference type="GO" id="GO:0017017">
    <property type="term" value="F:MAP kinase tyrosine/serine/threonine phosphatase activity"/>
    <property type="evidence" value="ECO:0007669"/>
    <property type="project" value="TreeGrafter"/>
</dbReference>
<dbReference type="PROSITE" id="PS00383">
    <property type="entry name" value="TYR_PHOSPHATASE_1"/>
    <property type="match status" value="1"/>
</dbReference>
<evidence type="ECO:0000256" key="3">
    <source>
        <dbReference type="ARBA" id="ARBA00022801"/>
    </source>
</evidence>
<feature type="region of interest" description="Disordered" evidence="5">
    <location>
        <begin position="613"/>
        <end position="645"/>
    </location>
</feature>
<dbReference type="PROSITE" id="PS50054">
    <property type="entry name" value="TYR_PHOSPHATASE_DUAL"/>
    <property type="match status" value="1"/>
</dbReference>
<dbReference type="InterPro" id="IPR000387">
    <property type="entry name" value="Tyr_Pase_dom"/>
</dbReference>
<dbReference type="Pfam" id="PF00782">
    <property type="entry name" value="DSPc"/>
    <property type="match status" value="1"/>
</dbReference>
<sequence length="731" mass="79266">MPQPMPHPQKQRKRPPSTLRIDTPVQNPHIAHVVQDGLTSASATDSAASDYFSSPFNSMSRSSRNKLSLTLSSARSSTNSLALDRSDEPPPTADPINRPIRPRRPSVISLPPPTNPTSLLQRREEEEGSPGSPTAPYRDGPIQIIPNIWLGSEDNARDWKTLHTLGIKCILNVAKEISSPFESAASGAPRPLRPVASTPNLGHKDETKGTYYPPHVPSGRPGIHYLKLQWSHGQQNLVEEGFPAAMLFCDAALERGEGVLIHCQCGISRSATMVIALVMRAAAENSPLVPPEIWELKGMQGAYSFVKEKSKWVGPNMSLIYQLIEYERKLKGNLSPVSSERSSAIAEEEEEWGRRRKLLDEAEEGGKGACEEQQESKAVLAEAQALDRAMEERIIARRSSASSLASNSSLNGFGNGVGMGQAWRSRYATTRKRTGSIASNHTNYSILSEELVEEDEEQALLGVGGGFDDDRPRLSIASSTDSSNTSATSATSSADHSPDDESNPPARKTSMDDVFTPSTARPLSSRPAFPLPPPSAPVWKTSFGSSTYAMPQTSTRATFDPFTSQDLSQAMSTTPKATKPTKMRRRPVPLGLNILPPVPSSPITIDMLSRPHMLPRGASQPIQPHTPRRPTLPRSQSSLNTPSQTLFVFPPSPTLNARTPSTMTLTMSGPLNPDQHPDLATAVPFPTLSTPRVETFKGKHGRTRSFIGLGAPPTPTTACSRVDAKGWVAYS</sequence>